<protein>
    <submittedName>
        <fullName evidence="2">Carbamoyl-phosphate synthase large chain</fullName>
        <ecNumber evidence="2">6.3.5.5</ecNumber>
    </submittedName>
</protein>
<feature type="compositionally biased region" description="Basic residues" evidence="1">
    <location>
        <begin position="103"/>
        <end position="116"/>
    </location>
</feature>
<feature type="compositionally biased region" description="Basic residues" evidence="1">
    <location>
        <begin position="149"/>
        <end position="160"/>
    </location>
</feature>
<feature type="compositionally biased region" description="Basic and acidic residues" evidence="1">
    <location>
        <begin position="93"/>
        <end position="102"/>
    </location>
</feature>
<feature type="non-terminal residue" evidence="2">
    <location>
        <position position="160"/>
    </location>
</feature>
<sequence>AAPRRHREHPDHRLGSDRHRSGCRVRLLGDAGLPGAARRGLSRNPRQLQPRHDHDRPGGRRRYLRRALDGRDSSRDHPPRASRRAPPYPRWPDCPEPRDRAARKGHPRRVRRRAPRRVGLFHPQGGGPAPLPRGDGAHRPQGSRESRRQPRRRSPGTRPK</sequence>
<dbReference type="EC" id="6.3.5.5" evidence="2"/>
<organism evidence="2">
    <name type="scientific">uncultured Rubrobacteraceae bacterium</name>
    <dbReference type="NCBI Taxonomy" id="349277"/>
    <lineage>
        <taxon>Bacteria</taxon>
        <taxon>Bacillati</taxon>
        <taxon>Actinomycetota</taxon>
        <taxon>Rubrobacteria</taxon>
        <taxon>Rubrobacterales</taxon>
        <taxon>Rubrobacteraceae</taxon>
        <taxon>environmental samples</taxon>
    </lineage>
</organism>
<keyword evidence="2" id="KW-0436">Ligase</keyword>
<reference evidence="2" key="1">
    <citation type="submission" date="2020-02" db="EMBL/GenBank/DDBJ databases">
        <authorList>
            <person name="Meier V. D."/>
        </authorList>
    </citation>
    <scope>NUCLEOTIDE SEQUENCE</scope>
    <source>
        <strain evidence="2">AVDCRST_MAG82</strain>
    </source>
</reference>
<evidence type="ECO:0000256" key="1">
    <source>
        <dbReference type="SAM" id="MobiDB-lite"/>
    </source>
</evidence>
<name>A0A6J4PMN2_9ACTN</name>
<feature type="compositionally biased region" description="Basic and acidic residues" evidence="1">
    <location>
        <begin position="66"/>
        <end position="79"/>
    </location>
</feature>
<feature type="non-terminal residue" evidence="2">
    <location>
        <position position="1"/>
    </location>
</feature>
<dbReference type="GO" id="GO:0004088">
    <property type="term" value="F:carbamoyl-phosphate synthase (glutamine-hydrolyzing) activity"/>
    <property type="evidence" value="ECO:0007669"/>
    <property type="project" value="UniProtKB-EC"/>
</dbReference>
<evidence type="ECO:0000313" key="2">
    <source>
        <dbReference type="EMBL" id="CAA9420766.1"/>
    </source>
</evidence>
<dbReference type="EMBL" id="CADCVA010000200">
    <property type="protein sequence ID" value="CAA9420766.1"/>
    <property type="molecule type" value="Genomic_DNA"/>
</dbReference>
<dbReference type="AlphaFoldDB" id="A0A6J4PMN2"/>
<proteinExistence type="predicted"/>
<feature type="region of interest" description="Disordered" evidence="1">
    <location>
        <begin position="1"/>
        <end position="160"/>
    </location>
</feature>
<feature type="compositionally biased region" description="Basic and acidic residues" evidence="1">
    <location>
        <begin position="135"/>
        <end position="148"/>
    </location>
</feature>
<accession>A0A6J4PMN2</accession>
<feature type="compositionally biased region" description="Basic and acidic residues" evidence="1">
    <location>
        <begin position="8"/>
        <end position="20"/>
    </location>
</feature>
<gene>
    <name evidence="2" type="ORF">AVDCRST_MAG82-1418</name>
</gene>